<evidence type="ECO:0000256" key="3">
    <source>
        <dbReference type="ARBA" id="ARBA00023038"/>
    </source>
</evidence>
<evidence type="ECO:0000313" key="7">
    <source>
        <dbReference type="Proteomes" id="UP001608902"/>
    </source>
</evidence>
<keyword evidence="1 4" id="KW-0479">Metal-binding</keyword>
<dbReference type="AlphaFoldDB" id="A0ABD6F3W5"/>
<dbReference type="PANTHER" id="PTHR24214:SF38">
    <property type="entry name" value="PDZ AND LIM DOMAIN PROTEIN ZASP-RELATED"/>
    <property type="match status" value="1"/>
</dbReference>
<evidence type="ECO:0000259" key="5">
    <source>
        <dbReference type="PROSITE" id="PS50023"/>
    </source>
</evidence>
<keyword evidence="2 4" id="KW-0862">Zinc</keyword>
<dbReference type="PROSITE" id="PS00478">
    <property type="entry name" value="LIM_DOMAIN_1"/>
    <property type="match status" value="1"/>
</dbReference>
<comment type="caution">
    <text evidence="6">The sequence shown here is derived from an EMBL/GenBank/DDBJ whole genome shotgun (WGS) entry which is preliminary data.</text>
</comment>
<keyword evidence="3 4" id="KW-0440">LIM domain</keyword>
<evidence type="ECO:0000256" key="2">
    <source>
        <dbReference type="ARBA" id="ARBA00022833"/>
    </source>
</evidence>
<dbReference type="InterPro" id="IPR001781">
    <property type="entry name" value="Znf_LIM"/>
</dbReference>
<dbReference type="CDD" id="cd08368">
    <property type="entry name" value="LIM"/>
    <property type="match status" value="1"/>
</dbReference>
<proteinExistence type="predicted"/>
<gene>
    <name evidence="6" type="ORF">AB6A40_011311</name>
</gene>
<evidence type="ECO:0000256" key="1">
    <source>
        <dbReference type="ARBA" id="ARBA00022723"/>
    </source>
</evidence>
<evidence type="ECO:0000256" key="4">
    <source>
        <dbReference type="PROSITE-ProRule" id="PRU00125"/>
    </source>
</evidence>
<name>A0ABD6F3W5_9BILA</name>
<sequence>MVVQSLGKIWHREHFTCMNCQATIGIDCREFRASRTDKSRPLCLDCFMEAYHPKCHVCDKTLRETCVKAFDKLWHFTCFTCTKCRSPFARGEYYLLEGKPYDCDCYYLTKYENLLSPDRSQLLAEQSLGQGKYIS</sequence>
<accession>A0ABD6F3W5</accession>
<dbReference type="GO" id="GO:0046872">
    <property type="term" value="F:metal ion binding"/>
    <property type="evidence" value="ECO:0007669"/>
    <property type="project" value="UniProtKB-KW"/>
</dbReference>
<evidence type="ECO:0000313" key="6">
    <source>
        <dbReference type="EMBL" id="MFH4984602.1"/>
    </source>
</evidence>
<keyword evidence="7" id="KW-1185">Reference proteome</keyword>
<reference evidence="6 7" key="1">
    <citation type="submission" date="2024-08" db="EMBL/GenBank/DDBJ databases">
        <title>Gnathostoma spinigerum genome.</title>
        <authorList>
            <person name="Gonzalez-Bertolin B."/>
            <person name="Monzon S."/>
            <person name="Zaballos A."/>
            <person name="Jimenez P."/>
            <person name="Dekumyoy P."/>
            <person name="Varona S."/>
            <person name="Cuesta I."/>
            <person name="Sumanam S."/>
            <person name="Adisakwattana P."/>
            <person name="Gasser R.B."/>
            <person name="Hernandez-Gonzalez A."/>
            <person name="Young N.D."/>
            <person name="Perteguer M.J."/>
        </authorList>
    </citation>
    <scope>NUCLEOTIDE SEQUENCE [LARGE SCALE GENOMIC DNA]</scope>
    <source>
        <strain evidence="6">AL3</strain>
        <tissue evidence="6">Liver</tissue>
    </source>
</reference>
<dbReference type="PANTHER" id="PTHR24214">
    <property type="entry name" value="PDZ AND LIM DOMAIN PROTEIN ZASP"/>
    <property type="match status" value="1"/>
</dbReference>
<dbReference type="InterPro" id="IPR050604">
    <property type="entry name" value="PDZ-LIM_domain"/>
</dbReference>
<dbReference type="Proteomes" id="UP001608902">
    <property type="component" value="Unassembled WGS sequence"/>
</dbReference>
<dbReference type="Gene3D" id="2.10.110.10">
    <property type="entry name" value="Cysteine Rich Protein"/>
    <property type="match status" value="2"/>
</dbReference>
<dbReference type="SUPFAM" id="SSF57716">
    <property type="entry name" value="Glucocorticoid receptor-like (DNA-binding domain)"/>
    <property type="match status" value="1"/>
</dbReference>
<protein>
    <recommendedName>
        <fullName evidence="5">LIM zinc-binding domain-containing protein</fullName>
    </recommendedName>
</protein>
<organism evidence="6 7">
    <name type="scientific">Gnathostoma spinigerum</name>
    <dbReference type="NCBI Taxonomy" id="75299"/>
    <lineage>
        <taxon>Eukaryota</taxon>
        <taxon>Metazoa</taxon>
        <taxon>Ecdysozoa</taxon>
        <taxon>Nematoda</taxon>
        <taxon>Chromadorea</taxon>
        <taxon>Rhabditida</taxon>
        <taxon>Spirurina</taxon>
        <taxon>Gnathostomatomorpha</taxon>
        <taxon>Gnathostomatoidea</taxon>
        <taxon>Gnathostomatidae</taxon>
        <taxon>Gnathostoma</taxon>
    </lineage>
</organism>
<dbReference type="EMBL" id="JBGFUD010019125">
    <property type="protein sequence ID" value="MFH4984602.1"/>
    <property type="molecule type" value="Genomic_DNA"/>
</dbReference>
<dbReference type="Pfam" id="PF00412">
    <property type="entry name" value="LIM"/>
    <property type="match status" value="2"/>
</dbReference>
<dbReference type="SMART" id="SM00132">
    <property type="entry name" value="LIM"/>
    <property type="match status" value="2"/>
</dbReference>
<dbReference type="PROSITE" id="PS50023">
    <property type="entry name" value="LIM_DOMAIN_2"/>
    <property type="match status" value="1"/>
</dbReference>
<feature type="domain" description="LIM zinc-binding" evidence="5">
    <location>
        <begin position="53"/>
        <end position="112"/>
    </location>
</feature>